<name>A0A317XVP2_9BASI</name>
<feature type="compositionally biased region" description="Basic and acidic residues" evidence="1">
    <location>
        <begin position="1023"/>
        <end position="1032"/>
    </location>
</feature>
<evidence type="ECO:0000259" key="2">
    <source>
        <dbReference type="PROSITE" id="PS51043"/>
    </source>
</evidence>
<feature type="compositionally biased region" description="Basic and acidic residues" evidence="1">
    <location>
        <begin position="368"/>
        <end position="393"/>
    </location>
</feature>
<feature type="compositionally biased region" description="Acidic residues" evidence="1">
    <location>
        <begin position="602"/>
        <end position="624"/>
    </location>
</feature>
<dbReference type="InParanoid" id="A0A317XVP2"/>
<feature type="compositionally biased region" description="Basic and acidic residues" evidence="1">
    <location>
        <begin position="942"/>
        <end position="951"/>
    </location>
</feature>
<feature type="compositionally biased region" description="Polar residues" evidence="1">
    <location>
        <begin position="445"/>
        <end position="455"/>
    </location>
</feature>
<feature type="compositionally biased region" description="Polar residues" evidence="1">
    <location>
        <begin position="588"/>
        <end position="597"/>
    </location>
</feature>
<dbReference type="PANTHER" id="PTHR23509">
    <property type="entry name" value="PA-PL1 PHOSPHOLIPASE FAMILY"/>
    <property type="match status" value="1"/>
</dbReference>
<reference evidence="3 4" key="1">
    <citation type="journal article" date="2018" name="Mol. Biol. Evol.">
        <title>Broad Genomic Sampling Reveals a Smut Pathogenic Ancestry of the Fungal Clade Ustilaginomycotina.</title>
        <authorList>
            <person name="Kijpornyongpan T."/>
            <person name="Mondo S.J."/>
            <person name="Barry K."/>
            <person name="Sandor L."/>
            <person name="Lee J."/>
            <person name="Lipzen A."/>
            <person name="Pangilinan J."/>
            <person name="LaButti K."/>
            <person name="Hainaut M."/>
            <person name="Henrissat B."/>
            <person name="Grigoriev I.V."/>
            <person name="Spatafora J.W."/>
            <person name="Aime M.C."/>
        </authorList>
    </citation>
    <scope>NUCLEOTIDE SEQUENCE [LARGE SCALE GENOMIC DNA]</scope>
    <source>
        <strain evidence="3 4">MCA 3645</strain>
    </source>
</reference>
<evidence type="ECO:0000256" key="1">
    <source>
        <dbReference type="SAM" id="MobiDB-lite"/>
    </source>
</evidence>
<feature type="region of interest" description="Disordered" evidence="1">
    <location>
        <begin position="1052"/>
        <end position="1076"/>
    </location>
</feature>
<feature type="compositionally biased region" description="Basic and acidic residues" evidence="1">
    <location>
        <begin position="475"/>
        <end position="485"/>
    </location>
</feature>
<dbReference type="Pfam" id="PF02862">
    <property type="entry name" value="DDHD"/>
    <property type="match status" value="1"/>
</dbReference>
<feature type="compositionally biased region" description="Low complexity" evidence="1">
    <location>
        <begin position="52"/>
        <end position="67"/>
    </location>
</feature>
<feature type="compositionally biased region" description="Acidic residues" evidence="1">
    <location>
        <begin position="84"/>
        <end position="95"/>
    </location>
</feature>
<dbReference type="GO" id="GO:0046872">
    <property type="term" value="F:metal ion binding"/>
    <property type="evidence" value="ECO:0007669"/>
    <property type="project" value="InterPro"/>
</dbReference>
<keyword evidence="4" id="KW-1185">Reference proteome</keyword>
<sequence>MPNQDDCNNLDIEPSDEQDNKQVEQSSKERRADFIRQASQPLLKRNKSSQLSRKNSSAKSATSSVKSGDAAVSDSVNRKTDNLDQVDEVDSEDVQDSVGVDPGRDILHEEEEETEDEEDDEGPSLHSRWLHALENGKGWISFSVRDSRRLEAAWQDWTHQKGGQMELPQHEEADGKIQLGEVKGDDDWRALNPEDHVPSHRVPVGADMLYDADFEHLTMTPVFWRGPKLQIYRSTWFFESNKLSPCASALAAELESQFQTLRPWLSSYTDELKSSVSLGAEAEDKLKCRLKSLKNSYVIFQGPRLARLYTEGFPSRLSKQLFTAWSGEHGGGQLLIRGYSTQQRLTEAKQGYTARNTRRKDSRRARAASKDETAGKLRDDLPQDEEPQTKQEEAAPLPVLDASESGQLEEKLAQALCEDEQGVAEEGEEVRDRENKDDAEDSGLAATSSDPQSQGIAGDPAALSASPSQPSLNVDKTHARAETDTSKMGAGAKLRHLSRAAAAAGGFPSSPSAPNELLRSVATRLGVWTGGSDSPKSDNVSGTLTPVQQQAIDDSFKEAQRRMQELPDAASLDEGERSGIEEDDTETRNTSSQNRSKPTIADLDDPEAFDDMEQEEQDAEESDSAPELLLAVHGIGQRLAAEWKSFDFTLAINTFRALLQARIDSAKSPSEIGGGGLQALAQNRRIQVLPILWQTGFHEDEEAEASAEKAGQDEDSDTYDNGLELQMDHIFGDEGIPIVRTMVKDVLMDIPMYLSKHQPHVVKSVIREANRQYRLFVKRNPAFEAKGGRIHIVAHSLGTVISTDVLSQQPNNVSAIKDMSNEEIRRDTEKHLLFNVHNFFALGSPVALFYVVHRAQLIARRGRVRPSASAEDRSGVTLDDVGRYGCMAVTNFYNIWNQYDPVSTRVTPCVDVEYAKLLKAVPIGKVVRSVLRADPEAQNTDVKSDGSRRAELNSSASTANAGDGGSHSRSSSMNGPKGFFGSWGRKAGEAATNINNRARRSRDRPTSASSQGGTEASGQEEGEALRQAEDSQVKGAGENVEDLRARILAKAKEEEEKRAERQRAEKEHKKEMSAKRKERAEARLRALNPLHRVDFYLPVEGYGLLSAINQYAELMTAHMNYWTRPDLADFLITQILSDEVRLDKSLEYRDTDGW</sequence>
<proteinExistence type="predicted"/>
<dbReference type="AlphaFoldDB" id="A0A317XVP2"/>
<dbReference type="Proteomes" id="UP000246740">
    <property type="component" value="Unassembled WGS sequence"/>
</dbReference>
<feature type="region of interest" description="Disordered" evidence="1">
    <location>
        <begin position="936"/>
        <end position="1040"/>
    </location>
</feature>
<feature type="compositionally biased region" description="Acidic residues" evidence="1">
    <location>
        <begin position="108"/>
        <end position="122"/>
    </location>
</feature>
<dbReference type="GO" id="GO:0005737">
    <property type="term" value="C:cytoplasm"/>
    <property type="evidence" value="ECO:0007669"/>
    <property type="project" value="TreeGrafter"/>
</dbReference>
<dbReference type="GO" id="GO:0004620">
    <property type="term" value="F:phospholipase activity"/>
    <property type="evidence" value="ECO:0007669"/>
    <property type="project" value="TreeGrafter"/>
</dbReference>
<evidence type="ECO:0000313" key="3">
    <source>
        <dbReference type="EMBL" id="PWZ01978.1"/>
    </source>
</evidence>
<dbReference type="InterPro" id="IPR004177">
    <property type="entry name" value="DDHD_dom"/>
</dbReference>
<dbReference type="STRING" id="1882483.A0A317XVP2"/>
<feature type="domain" description="DDHD" evidence="2">
    <location>
        <begin position="832"/>
        <end position="1137"/>
    </location>
</feature>
<dbReference type="InterPro" id="IPR058055">
    <property type="entry name" value="PA-PLA1"/>
</dbReference>
<feature type="region of interest" description="Disordered" evidence="1">
    <location>
        <begin position="560"/>
        <end position="625"/>
    </location>
</feature>
<dbReference type="PANTHER" id="PTHR23509:SF6">
    <property type="entry name" value="PHOSPHOLIPASE C1020.13C-RELATED"/>
    <property type="match status" value="1"/>
</dbReference>
<feature type="region of interest" description="Disordered" evidence="1">
    <location>
        <begin position="421"/>
        <end position="494"/>
    </location>
</feature>
<feature type="region of interest" description="Disordered" evidence="1">
    <location>
        <begin position="1"/>
        <end position="124"/>
    </location>
</feature>
<dbReference type="InterPro" id="IPR029058">
    <property type="entry name" value="AB_hydrolase_fold"/>
</dbReference>
<evidence type="ECO:0000313" key="4">
    <source>
        <dbReference type="Proteomes" id="UP000246740"/>
    </source>
</evidence>
<protein>
    <recommendedName>
        <fullName evidence="2">DDHD domain-containing protein</fullName>
    </recommendedName>
</protein>
<feature type="compositionally biased region" description="Basic residues" evidence="1">
    <location>
        <begin position="356"/>
        <end position="367"/>
    </location>
</feature>
<dbReference type="OrthoDB" id="69269at2759"/>
<feature type="compositionally biased region" description="Polar residues" evidence="1">
    <location>
        <begin position="1006"/>
        <end position="1017"/>
    </location>
</feature>
<gene>
    <name evidence="3" type="ORF">BCV70DRAFT_198262</name>
</gene>
<dbReference type="SUPFAM" id="SSF53474">
    <property type="entry name" value="alpha/beta-Hydrolases"/>
    <property type="match status" value="1"/>
</dbReference>
<accession>A0A317XVP2</accession>
<dbReference type="EMBL" id="KZ819189">
    <property type="protein sequence ID" value="PWZ01978.1"/>
    <property type="molecule type" value="Genomic_DNA"/>
</dbReference>
<dbReference type="SMART" id="SM01127">
    <property type="entry name" value="DDHD"/>
    <property type="match status" value="1"/>
</dbReference>
<dbReference type="Pfam" id="PF23463">
    <property type="entry name" value="WWE_2"/>
    <property type="match status" value="1"/>
</dbReference>
<dbReference type="InterPro" id="IPR057826">
    <property type="entry name" value="WWE_C20G8.02"/>
</dbReference>
<feature type="compositionally biased region" description="Low complexity" evidence="1">
    <location>
        <begin position="460"/>
        <end position="472"/>
    </location>
</feature>
<dbReference type="PROSITE" id="PS51043">
    <property type="entry name" value="DDHD"/>
    <property type="match status" value="1"/>
</dbReference>
<dbReference type="FunCoup" id="A0A317XVP2">
    <property type="interactions" value="310"/>
</dbReference>
<feature type="compositionally biased region" description="Basic and acidic residues" evidence="1">
    <location>
        <begin position="18"/>
        <end position="34"/>
    </location>
</feature>
<organism evidence="3 4">
    <name type="scientific">Testicularia cyperi</name>
    <dbReference type="NCBI Taxonomy" id="1882483"/>
    <lineage>
        <taxon>Eukaryota</taxon>
        <taxon>Fungi</taxon>
        <taxon>Dikarya</taxon>
        <taxon>Basidiomycota</taxon>
        <taxon>Ustilaginomycotina</taxon>
        <taxon>Ustilaginomycetes</taxon>
        <taxon>Ustilaginales</taxon>
        <taxon>Anthracoideaceae</taxon>
        <taxon>Testicularia</taxon>
    </lineage>
</organism>
<feature type="region of interest" description="Disordered" evidence="1">
    <location>
        <begin position="346"/>
        <end position="399"/>
    </location>
</feature>